<keyword evidence="3" id="KW-1185">Reference proteome</keyword>
<evidence type="ECO:0000256" key="1">
    <source>
        <dbReference type="SAM" id="MobiDB-lite"/>
    </source>
</evidence>
<protein>
    <submittedName>
        <fullName evidence="2">Sigma-like protein</fullName>
    </submittedName>
</protein>
<organism evidence="2 3">
    <name type="scientific">Streptomyces asoensis</name>
    <dbReference type="NCBI Taxonomy" id="249586"/>
    <lineage>
        <taxon>Bacteria</taxon>
        <taxon>Bacillati</taxon>
        <taxon>Actinomycetota</taxon>
        <taxon>Actinomycetes</taxon>
        <taxon>Kitasatosporales</taxon>
        <taxon>Streptomycetaceae</taxon>
        <taxon>Streptomyces</taxon>
    </lineage>
</organism>
<dbReference type="EMBL" id="CP049838">
    <property type="protein sequence ID" value="QJT02371.1"/>
    <property type="molecule type" value="Genomic_DNA"/>
</dbReference>
<feature type="region of interest" description="Disordered" evidence="1">
    <location>
        <begin position="1"/>
        <end position="66"/>
    </location>
</feature>
<evidence type="ECO:0000313" key="3">
    <source>
        <dbReference type="Proteomes" id="UP000502665"/>
    </source>
</evidence>
<reference evidence="2" key="1">
    <citation type="submission" date="2020-03" db="EMBL/GenBank/DDBJ databases">
        <title>Molecular networking-based the target discovery of potent antiproliferative macrolactams: 5/6/7/16 polycyclic ansamycins and glycosylated trienomycin from Streptomyces cacaoi subsp. asoensis.</title>
        <authorList>
            <person name="Liu L.-L."/>
        </authorList>
    </citation>
    <scope>NUCLEOTIDE SEQUENCE [LARGE SCALE GENOMIC DNA]</scope>
    <source>
        <strain evidence="2">H2S5</strain>
    </source>
</reference>
<evidence type="ECO:0000313" key="2">
    <source>
        <dbReference type="EMBL" id="QJT02371.1"/>
    </source>
</evidence>
<accession>A0A6M4WRQ8</accession>
<name>A0A6M4WRQ8_9ACTN</name>
<sequence length="66" mass="7069">MSSTEKQSTDITTLENHSPVPPALKDTVTQKTTTQETTASTTSTDEEITTLENHSPVPPALDLDGK</sequence>
<dbReference type="RefSeq" id="WP_171397888.1">
    <property type="nucleotide sequence ID" value="NZ_CP049838.1"/>
</dbReference>
<feature type="compositionally biased region" description="Polar residues" evidence="1">
    <location>
        <begin position="1"/>
        <end position="16"/>
    </location>
</feature>
<proteinExistence type="predicted"/>
<dbReference type="Proteomes" id="UP000502665">
    <property type="component" value="Chromosome"/>
</dbReference>
<dbReference type="AlphaFoldDB" id="A0A6M4WRQ8"/>
<feature type="compositionally biased region" description="Low complexity" evidence="1">
    <location>
        <begin position="23"/>
        <end position="43"/>
    </location>
</feature>
<gene>
    <name evidence="2" type="ORF">G9272_20265</name>
</gene>